<dbReference type="Proteomes" id="UP001370490">
    <property type="component" value="Unassembled WGS sequence"/>
</dbReference>
<comment type="caution">
    <text evidence="5">The sequence shown here is derived from an EMBL/GenBank/DDBJ whole genome shotgun (WGS) entry which is preliminary data.</text>
</comment>
<proteinExistence type="predicted"/>
<accession>A0AAN8WCR9</accession>
<dbReference type="GO" id="GO:0016301">
    <property type="term" value="F:kinase activity"/>
    <property type="evidence" value="ECO:0007669"/>
    <property type="project" value="UniProtKB-KW"/>
</dbReference>
<dbReference type="InterPro" id="IPR052059">
    <property type="entry name" value="CR_Ser/Thr_kinase"/>
</dbReference>
<dbReference type="AlphaFoldDB" id="A0AAN8WCR9"/>
<name>A0AAN8WCR9_9MAGN</name>
<dbReference type="PANTHER" id="PTHR47973">
    <property type="entry name" value="CYSTEINE-RICH RECEPTOR-LIKE PROTEIN KINASE 3"/>
    <property type="match status" value="1"/>
</dbReference>
<evidence type="ECO:0000313" key="5">
    <source>
        <dbReference type="EMBL" id="KAK6943512.1"/>
    </source>
</evidence>
<evidence type="ECO:0000256" key="2">
    <source>
        <dbReference type="ARBA" id="ARBA00022741"/>
    </source>
</evidence>
<evidence type="ECO:0000256" key="4">
    <source>
        <dbReference type="ARBA" id="ARBA00022840"/>
    </source>
</evidence>
<sequence length="283" mass="31098">GYLAPEHSLLAQLTKKAGVYLFGVLILEIVSGRSSSKAAFGEELLVLVLVAWVGAQTTTCRYGKVLPLCFNGQMFALQTWKPRVECWLLDIVDPELTDFREDKVLSYIKVALFCTQGTSHQRPSMKLAVEMLSKKVILNKAALSEPGLYRRHSPQHFPCCSSQETSSSRALKGKQNVDDFVTSNQFDSVSQMLPRRCPSPQPICILPHTQAAWLGCGGGFMWGGGLCLSFLRSWRILESSVGFPGFGPWITKMDGLFSLSFSSFPLVSIAGTSFGMSSEIALQ</sequence>
<dbReference type="InterPro" id="IPR011009">
    <property type="entry name" value="Kinase-like_dom_sf"/>
</dbReference>
<dbReference type="SUPFAM" id="SSF56112">
    <property type="entry name" value="Protein kinase-like (PK-like)"/>
    <property type="match status" value="1"/>
</dbReference>
<keyword evidence="1" id="KW-0808">Transferase</keyword>
<dbReference type="Gene3D" id="1.10.510.10">
    <property type="entry name" value="Transferase(Phosphotransferase) domain 1"/>
    <property type="match status" value="1"/>
</dbReference>
<organism evidence="5 6">
    <name type="scientific">Dillenia turbinata</name>
    <dbReference type="NCBI Taxonomy" id="194707"/>
    <lineage>
        <taxon>Eukaryota</taxon>
        <taxon>Viridiplantae</taxon>
        <taxon>Streptophyta</taxon>
        <taxon>Embryophyta</taxon>
        <taxon>Tracheophyta</taxon>
        <taxon>Spermatophyta</taxon>
        <taxon>Magnoliopsida</taxon>
        <taxon>eudicotyledons</taxon>
        <taxon>Gunneridae</taxon>
        <taxon>Pentapetalae</taxon>
        <taxon>Dilleniales</taxon>
        <taxon>Dilleniaceae</taxon>
        <taxon>Dillenia</taxon>
    </lineage>
</organism>
<gene>
    <name evidence="5" type="ORF">RJ641_024614</name>
</gene>
<keyword evidence="4" id="KW-0067">ATP-binding</keyword>
<reference evidence="5 6" key="1">
    <citation type="submission" date="2023-12" db="EMBL/GenBank/DDBJ databases">
        <title>A high-quality genome assembly for Dillenia turbinata (Dilleniales).</title>
        <authorList>
            <person name="Chanderbali A."/>
        </authorList>
    </citation>
    <scope>NUCLEOTIDE SEQUENCE [LARGE SCALE GENOMIC DNA]</scope>
    <source>
        <strain evidence="5">LSX21</strain>
        <tissue evidence="5">Leaf</tissue>
    </source>
</reference>
<protein>
    <submittedName>
        <fullName evidence="5">Uncharacterized protein</fullName>
    </submittedName>
</protein>
<evidence type="ECO:0000256" key="1">
    <source>
        <dbReference type="ARBA" id="ARBA00022679"/>
    </source>
</evidence>
<dbReference type="GO" id="GO:0005524">
    <property type="term" value="F:ATP binding"/>
    <property type="evidence" value="ECO:0007669"/>
    <property type="project" value="UniProtKB-KW"/>
</dbReference>
<dbReference type="EMBL" id="JBAMMX010000003">
    <property type="protein sequence ID" value="KAK6943512.1"/>
    <property type="molecule type" value="Genomic_DNA"/>
</dbReference>
<evidence type="ECO:0000313" key="6">
    <source>
        <dbReference type="Proteomes" id="UP001370490"/>
    </source>
</evidence>
<feature type="non-terminal residue" evidence="5">
    <location>
        <position position="1"/>
    </location>
</feature>
<evidence type="ECO:0000256" key="3">
    <source>
        <dbReference type="ARBA" id="ARBA00022777"/>
    </source>
</evidence>
<keyword evidence="6" id="KW-1185">Reference proteome</keyword>
<keyword evidence="3" id="KW-0418">Kinase</keyword>
<keyword evidence="2" id="KW-0547">Nucleotide-binding</keyword>